<proteinExistence type="predicted"/>
<dbReference type="AlphaFoldDB" id="V6DKN9"/>
<dbReference type="PROSITE" id="PS50234">
    <property type="entry name" value="VWFA"/>
    <property type="match status" value="1"/>
</dbReference>
<feature type="transmembrane region" description="Helical" evidence="5">
    <location>
        <begin position="297"/>
        <end position="320"/>
    </location>
</feature>
<dbReference type="Gene3D" id="3.40.50.410">
    <property type="entry name" value="von Willebrand factor, type A domain"/>
    <property type="match status" value="1"/>
</dbReference>
<organism evidence="7 8">
    <name type="scientific">Candidatus Babela massiliensis</name>
    <dbReference type="NCBI Taxonomy" id="673862"/>
    <lineage>
        <taxon>Bacteria</taxon>
        <taxon>Candidatus Babelota</taxon>
        <taxon>Candidatus Babeliae</taxon>
        <taxon>Candidatus Babeliales</taxon>
        <taxon>Candidatus Babeliaceae</taxon>
        <taxon>Candidatus Babela</taxon>
    </lineage>
</organism>
<dbReference type="Pfam" id="PF00092">
    <property type="entry name" value="VWA"/>
    <property type="match status" value="1"/>
</dbReference>
<dbReference type="PANTHER" id="PTHR22550">
    <property type="entry name" value="SPORE GERMINATION PROTEIN"/>
    <property type="match status" value="1"/>
</dbReference>
<dbReference type="OrthoDB" id="6206554at2"/>
<keyword evidence="8" id="KW-1185">Reference proteome</keyword>
<dbReference type="HOGENOM" id="CLU_024570_0_0_7"/>
<dbReference type="STRING" id="673862.BABL1_gene_790"/>
<dbReference type="SMART" id="SM00327">
    <property type="entry name" value="VWA"/>
    <property type="match status" value="1"/>
</dbReference>
<keyword evidence="1" id="KW-1003">Cell membrane</keyword>
<evidence type="ECO:0000256" key="5">
    <source>
        <dbReference type="SAM" id="Phobius"/>
    </source>
</evidence>
<gene>
    <name evidence="7" type="ORF">BABL1_gene_790</name>
</gene>
<dbReference type="PANTHER" id="PTHR22550:SF5">
    <property type="entry name" value="LEUCINE ZIPPER PROTEIN 4"/>
    <property type="match status" value="1"/>
</dbReference>
<evidence type="ECO:0000256" key="4">
    <source>
        <dbReference type="ARBA" id="ARBA00023136"/>
    </source>
</evidence>
<dbReference type="EMBL" id="HG793133">
    <property type="protein sequence ID" value="CDK31076.1"/>
    <property type="molecule type" value="Genomic_DNA"/>
</dbReference>
<dbReference type="RefSeq" id="WP_023793090.1">
    <property type="nucleotide sequence ID" value="NC_023003.1"/>
</dbReference>
<dbReference type="eggNOG" id="COG2304">
    <property type="taxonomic scope" value="Bacteria"/>
</dbReference>
<evidence type="ECO:0000256" key="2">
    <source>
        <dbReference type="ARBA" id="ARBA00022692"/>
    </source>
</evidence>
<protein>
    <submittedName>
        <fullName evidence="7">von Willebrand factor type A (VWA) domain containing protein</fullName>
    </submittedName>
</protein>
<sequence length="324" mass="37037">MNIEILYPYILYTGIPIVFLSSIWRLLYHKKPVYIYTATKPIQNTNNKKWHEIILFLLRLFSLLILVIGACRLRKPDTRSKVPVNGIDIMLAMDVSGSMTNLYENNSKTRFDVAKEEAIKFIEKRENDSIGLVLFANVAVSRCPLTQDKKFLKNIILDTAIGQINFEGTVLSKGLLTAINRLKYSNAKSKIIILLTDGDPTSNDERPEKAIELARKLGIKIYTIGIGDDKPFDIFTFFGHRITPPINTRLLNNIASNTGGSSFLAKEPKELENIYNEIDQLEKTEYQTPIYSKYFEYFMLLLWITFALIGLEILLSTLVWPSLN</sequence>
<reference evidence="7 8" key="1">
    <citation type="journal article" date="2015" name="Biol. Direct">
        <title>Babela massiliensis, a representative of a widespread bacterial phylum with unusual adaptations to parasitism in amoebae.</title>
        <authorList>
            <person name="Pagnier I."/>
            <person name="Yutin N."/>
            <person name="Croce O."/>
            <person name="Makarova K.S."/>
            <person name="Wolf Y.I."/>
            <person name="Benamar S."/>
            <person name="Raoult D."/>
            <person name="Koonin E.V."/>
            <person name="La Scola B."/>
        </authorList>
    </citation>
    <scope>NUCLEOTIDE SEQUENCE [LARGE SCALE GENOMIC DNA]</scope>
    <source>
        <strain evidence="8">BABL1</strain>
    </source>
</reference>
<dbReference type="Proteomes" id="UP000018769">
    <property type="component" value="Chromosome I"/>
</dbReference>
<feature type="transmembrane region" description="Helical" evidence="5">
    <location>
        <begin position="7"/>
        <end position="27"/>
    </location>
</feature>
<dbReference type="PATRIC" id="fig|673862.3.peg.966"/>
<name>V6DKN9_9BACT</name>
<keyword evidence="4 5" id="KW-0472">Membrane</keyword>
<evidence type="ECO:0000256" key="3">
    <source>
        <dbReference type="ARBA" id="ARBA00022989"/>
    </source>
</evidence>
<dbReference type="SUPFAM" id="SSF53300">
    <property type="entry name" value="vWA-like"/>
    <property type="match status" value="1"/>
</dbReference>
<keyword evidence="3 5" id="KW-1133">Transmembrane helix</keyword>
<accession>V6DKN9</accession>
<dbReference type="InterPro" id="IPR036465">
    <property type="entry name" value="vWFA_dom_sf"/>
</dbReference>
<keyword evidence="2 5" id="KW-0812">Transmembrane</keyword>
<feature type="domain" description="VWFA" evidence="6">
    <location>
        <begin position="88"/>
        <end position="278"/>
    </location>
</feature>
<evidence type="ECO:0000259" key="6">
    <source>
        <dbReference type="PROSITE" id="PS50234"/>
    </source>
</evidence>
<feature type="transmembrane region" description="Helical" evidence="5">
    <location>
        <begin position="53"/>
        <end position="71"/>
    </location>
</feature>
<evidence type="ECO:0000256" key="1">
    <source>
        <dbReference type="ARBA" id="ARBA00022475"/>
    </source>
</evidence>
<dbReference type="KEGG" id="dpb:BABL1_gene_790"/>
<dbReference type="InterPro" id="IPR050768">
    <property type="entry name" value="UPF0353/GerABKA_families"/>
</dbReference>
<evidence type="ECO:0000313" key="8">
    <source>
        <dbReference type="Proteomes" id="UP000018769"/>
    </source>
</evidence>
<dbReference type="InterPro" id="IPR002035">
    <property type="entry name" value="VWF_A"/>
</dbReference>
<evidence type="ECO:0000313" key="7">
    <source>
        <dbReference type="EMBL" id="CDK31076.1"/>
    </source>
</evidence>